<accession>A0A8R1V2I9</accession>
<dbReference type="EnsemblMetazoa" id="PPA44882.1">
    <property type="protein sequence ID" value="PPA44882.1"/>
    <property type="gene ID" value="WBGene00283251"/>
</dbReference>
<accession>A0A2A6CFF8</accession>
<dbReference type="Proteomes" id="UP000005239">
    <property type="component" value="Unassembled WGS sequence"/>
</dbReference>
<protein>
    <submittedName>
        <fullName evidence="2">Uncharacterized protein</fullName>
    </submittedName>
</protein>
<reference evidence="3" key="1">
    <citation type="journal article" date="2008" name="Nat. Genet.">
        <title>The Pristionchus pacificus genome provides a unique perspective on nematode lifestyle and parasitism.</title>
        <authorList>
            <person name="Dieterich C."/>
            <person name="Clifton S.W."/>
            <person name="Schuster L.N."/>
            <person name="Chinwalla A."/>
            <person name="Delehaunty K."/>
            <person name="Dinkelacker I."/>
            <person name="Fulton L."/>
            <person name="Fulton R."/>
            <person name="Godfrey J."/>
            <person name="Minx P."/>
            <person name="Mitreva M."/>
            <person name="Roeseler W."/>
            <person name="Tian H."/>
            <person name="Witte H."/>
            <person name="Yang S.P."/>
            <person name="Wilson R.K."/>
            <person name="Sommer R.J."/>
        </authorList>
    </citation>
    <scope>NUCLEOTIDE SEQUENCE [LARGE SCALE GENOMIC DNA]</scope>
    <source>
        <strain evidence="3">PS312</strain>
    </source>
</reference>
<organism evidence="2 3">
    <name type="scientific">Pristionchus pacificus</name>
    <name type="common">Parasitic nematode worm</name>
    <dbReference type="NCBI Taxonomy" id="54126"/>
    <lineage>
        <taxon>Eukaryota</taxon>
        <taxon>Metazoa</taxon>
        <taxon>Ecdysozoa</taxon>
        <taxon>Nematoda</taxon>
        <taxon>Chromadorea</taxon>
        <taxon>Rhabditida</taxon>
        <taxon>Rhabditina</taxon>
        <taxon>Diplogasteromorpha</taxon>
        <taxon>Diplogasteroidea</taxon>
        <taxon>Neodiplogasteridae</taxon>
        <taxon>Pristionchus</taxon>
    </lineage>
</organism>
<dbReference type="AlphaFoldDB" id="A0A2A6CFF8"/>
<evidence type="ECO:0000313" key="2">
    <source>
        <dbReference type="EnsemblMetazoa" id="PPA44882.1"/>
    </source>
</evidence>
<evidence type="ECO:0000256" key="1">
    <source>
        <dbReference type="SAM" id="MobiDB-lite"/>
    </source>
</evidence>
<feature type="region of interest" description="Disordered" evidence="1">
    <location>
        <begin position="17"/>
        <end position="91"/>
    </location>
</feature>
<feature type="compositionally biased region" description="Basic and acidic residues" evidence="1">
    <location>
        <begin position="17"/>
        <end position="62"/>
    </location>
</feature>
<reference evidence="2" key="2">
    <citation type="submission" date="2022-06" db="UniProtKB">
        <authorList>
            <consortium name="EnsemblMetazoa"/>
        </authorList>
    </citation>
    <scope>IDENTIFICATION</scope>
    <source>
        <strain evidence="2">PS312</strain>
    </source>
</reference>
<evidence type="ECO:0000313" key="3">
    <source>
        <dbReference type="Proteomes" id="UP000005239"/>
    </source>
</evidence>
<feature type="region of interest" description="Disordered" evidence="1">
    <location>
        <begin position="110"/>
        <end position="136"/>
    </location>
</feature>
<gene>
    <name evidence="2" type="primary">WBGene00283251</name>
</gene>
<feature type="compositionally biased region" description="Low complexity" evidence="1">
    <location>
        <begin position="111"/>
        <end position="121"/>
    </location>
</feature>
<keyword evidence="3" id="KW-1185">Reference proteome</keyword>
<name>A0A2A6CFF8_PRIPA</name>
<proteinExistence type="predicted"/>
<sequence length="208" mass="24399">MCKAKFRDERLKKIREEEEERKSRELEQRIREDERKQLQEEQKKREEEIQRKEEERLAKIRAEEEEFVSSNSKPKHRNRLKVSGGPTRDGAEDDERVWFICEKKRQGLQVRTNRNSFSNSNNRKKKKESNEETEKKKRYSIAMVNKRKAMKRLEKLRRSTKVLPAVHAVSLGPLAAELLGGSIGAVGPLDGHAVSYMEVNCVLARIQQ</sequence>